<accession>A0A323V1Z1</accession>
<evidence type="ECO:0000313" key="1">
    <source>
        <dbReference type="EMBL" id="PZA18832.1"/>
    </source>
</evidence>
<name>A0A323V1Z1_9ACTN</name>
<organism evidence="1 2">
    <name type="scientific">Modestobacter versicolor</name>
    <dbReference type="NCBI Taxonomy" id="429133"/>
    <lineage>
        <taxon>Bacteria</taxon>
        <taxon>Bacillati</taxon>
        <taxon>Actinomycetota</taxon>
        <taxon>Actinomycetes</taxon>
        <taxon>Geodermatophilales</taxon>
        <taxon>Geodermatophilaceae</taxon>
        <taxon>Modestobacter</taxon>
    </lineage>
</organism>
<keyword evidence="1" id="KW-0808">Transferase</keyword>
<dbReference type="SUPFAM" id="SSF82282">
    <property type="entry name" value="Homocysteine S-methyltransferase"/>
    <property type="match status" value="1"/>
</dbReference>
<reference evidence="1 2" key="1">
    <citation type="submission" date="2018-06" db="EMBL/GenBank/DDBJ databases">
        <title>Draft genome sequence of Modestobacter versicolor CP153-2.</title>
        <authorList>
            <person name="Gundlapally S.R."/>
        </authorList>
    </citation>
    <scope>NUCLEOTIDE SEQUENCE [LARGE SCALE GENOMIC DNA]</scope>
    <source>
        <strain evidence="1 2">CP153-2</strain>
    </source>
</reference>
<dbReference type="EMBL" id="QKNV01000601">
    <property type="protein sequence ID" value="PZA18832.1"/>
    <property type="molecule type" value="Genomic_DNA"/>
</dbReference>
<feature type="non-terminal residue" evidence="1">
    <location>
        <position position="32"/>
    </location>
</feature>
<dbReference type="AlphaFoldDB" id="A0A323V1Z1"/>
<keyword evidence="1" id="KW-0489">Methyltransferase</keyword>
<dbReference type="GO" id="GO:0032259">
    <property type="term" value="P:methylation"/>
    <property type="evidence" value="ECO:0007669"/>
    <property type="project" value="UniProtKB-KW"/>
</dbReference>
<dbReference type="GO" id="GO:0008168">
    <property type="term" value="F:methyltransferase activity"/>
    <property type="evidence" value="ECO:0007669"/>
    <property type="project" value="UniProtKB-KW"/>
</dbReference>
<gene>
    <name evidence="1" type="ORF">DMO24_23985</name>
</gene>
<dbReference type="InterPro" id="IPR036589">
    <property type="entry name" value="HCY_dom_sf"/>
</dbReference>
<protein>
    <submittedName>
        <fullName evidence="1">Homocysteine S-methyltransferase</fullName>
    </submittedName>
</protein>
<evidence type="ECO:0000313" key="2">
    <source>
        <dbReference type="Proteomes" id="UP000247602"/>
    </source>
</evidence>
<dbReference type="Proteomes" id="UP000247602">
    <property type="component" value="Unassembled WGS sequence"/>
</dbReference>
<proteinExistence type="predicted"/>
<comment type="caution">
    <text evidence="1">The sequence shown here is derived from an EMBL/GenBank/DDBJ whole genome shotgun (WGS) entry which is preliminary data.</text>
</comment>
<sequence length="32" mass="3298">MTTLAEALAARPVVLDGGLSTELESRGHDVTS</sequence>
<keyword evidence="2" id="KW-1185">Reference proteome</keyword>